<reference evidence="1 2" key="1">
    <citation type="submission" date="2017-09" db="EMBL/GenBank/DDBJ databases">
        <title>Bacterial strain isolated from the female urinary microbiota.</title>
        <authorList>
            <person name="Thomas-White K."/>
            <person name="Kumar N."/>
            <person name="Forster S."/>
            <person name="Putonti C."/>
            <person name="Lawley T."/>
            <person name="Wolfe A.J."/>
        </authorList>
    </citation>
    <scope>NUCLEOTIDE SEQUENCE [LARGE SCALE GENOMIC DNA]</scope>
    <source>
        <strain evidence="1 2">UMB0204</strain>
    </source>
</reference>
<organism evidence="1 2">
    <name type="scientific">Anaerococcus hydrogenalis</name>
    <dbReference type="NCBI Taxonomy" id="33029"/>
    <lineage>
        <taxon>Bacteria</taxon>
        <taxon>Bacillati</taxon>
        <taxon>Bacillota</taxon>
        <taxon>Tissierellia</taxon>
        <taxon>Tissierellales</taxon>
        <taxon>Peptoniphilaceae</taxon>
        <taxon>Anaerococcus</taxon>
    </lineage>
</organism>
<dbReference type="RefSeq" id="WP_102197974.1">
    <property type="nucleotide sequence ID" value="NZ_PNHP01000003.1"/>
</dbReference>
<evidence type="ECO:0000313" key="1">
    <source>
        <dbReference type="EMBL" id="PMC81371.1"/>
    </source>
</evidence>
<accession>A0A2N6UIB3</accession>
<dbReference type="GeneID" id="84578521"/>
<protein>
    <submittedName>
        <fullName evidence="1">Uncharacterized protein</fullName>
    </submittedName>
</protein>
<gene>
    <name evidence="1" type="ORF">CJ192_04925</name>
</gene>
<name>A0A2N6UIB3_9FIRM</name>
<sequence length="61" mass="7293">MKTNIQVVFKDENETIFDANSFRFEEDGFCYLEFNEEDKYTLIACVSTSEIKYLMFVEVEE</sequence>
<dbReference type="EMBL" id="PNHP01000003">
    <property type="protein sequence ID" value="PMC81371.1"/>
    <property type="molecule type" value="Genomic_DNA"/>
</dbReference>
<evidence type="ECO:0000313" key="2">
    <source>
        <dbReference type="Proteomes" id="UP000235658"/>
    </source>
</evidence>
<dbReference type="Proteomes" id="UP000235658">
    <property type="component" value="Unassembled WGS sequence"/>
</dbReference>
<comment type="caution">
    <text evidence="1">The sequence shown here is derived from an EMBL/GenBank/DDBJ whole genome shotgun (WGS) entry which is preliminary data.</text>
</comment>
<dbReference type="AlphaFoldDB" id="A0A2N6UIB3"/>
<proteinExistence type="predicted"/>